<dbReference type="OrthoDB" id="9805828at2"/>
<keyword evidence="6" id="KW-0249">Electron transport</keyword>
<feature type="repeat" description="WD" evidence="8">
    <location>
        <begin position="25"/>
        <end position="56"/>
    </location>
</feature>
<keyword evidence="13" id="KW-1185">Reference proteome</keyword>
<evidence type="ECO:0000256" key="3">
    <source>
        <dbReference type="ARBA" id="ARBA00022617"/>
    </source>
</evidence>
<dbReference type="STRING" id="996342.SAMN05443551_0803"/>
<feature type="repeat" description="WD" evidence="8">
    <location>
        <begin position="63"/>
        <end position="93"/>
    </location>
</feature>
<dbReference type="Gene3D" id="2.130.10.10">
    <property type="entry name" value="YVTN repeat-like/Quinoprotein amine dehydrogenase"/>
    <property type="match status" value="2"/>
</dbReference>
<dbReference type="InterPro" id="IPR019775">
    <property type="entry name" value="WD40_repeat_CS"/>
</dbReference>
<protein>
    <submittedName>
        <fullName evidence="12">Cytochrome c</fullName>
    </submittedName>
</protein>
<keyword evidence="4 9" id="KW-0479">Metal-binding</keyword>
<dbReference type="SUPFAM" id="SSF46626">
    <property type="entry name" value="Cytochrome c"/>
    <property type="match status" value="1"/>
</dbReference>
<dbReference type="PROSITE" id="PS51007">
    <property type="entry name" value="CYTC"/>
    <property type="match status" value="1"/>
</dbReference>
<keyword evidence="2 8" id="KW-0853">WD repeat</keyword>
<evidence type="ECO:0000259" key="11">
    <source>
        <dbReference type="PROSITE" id="PS51007"/>
    </source>
</evidence>
<keyword evidence="7 9" id="KW-0408">Iron</keyword>
<evidence type="ECO:0000256" key="1">
    <source>
        <dbReference type="ARBA" id="ARBA00022448"/>
    </source>
</evidence>
<dbReference type="RefSeq" id="WP_072776186.1">
    <property type="nucleotide sequence ID" value="NZ_FQXC01000001.1"/>
</dbReference>
<dbReference type="PROSITE" id="PS00678">
    <property type="entry name" value="WD_REPEATS_1"/>
    <property type="match status" value="1"/>
</dbReference>
<evidence type="ECO:0000256" key="8">
    <source>
        <dbReference type="PROSITE-ProRule" id="PRU00221"/>
    </source>
</evidence>
<dbReference type="PROSITE" id="PS50082">
    <property type="entry name" value="WD_REPEATS_2"/>
    <property type="match status" value="4"/>
</dbReference>
<dbReference type="InterPro" id="IPR036322">
    <property type="entry name" value="WD40_repeat_dom_sf"/>
</dbReference>
<evidence type="ECO:0000256" key="4">
    <source>
        <dbReference type="ARBA" id="ARBA00022723"/>
    </source>
</evidence>
<dbReference type="Pfam" id="PF00034">
    <property type="entry name" value="Cytochrom_C"/>
    <property type="match status" value="1"/>
</dbReference>
<dbReference type="GO" id="GO:0046872">
    <property type="term" value="F:metal ion binding"/>
    <property type="evidence" value="ECO:0007669"/>
    <property type="project" value="UniProtKB-KW"/>
</dbReference>
<feature type="repeat" description="WD" evidence="8">
    <location>
        <begin position="144"/>
        <end position="185"/>
    </location>
</feature>
<dbReference type="PANTHER" id="PTHR19879">
    <property type="entry name" value="TRANSCRIPTION INITIATION FACTOR TFIID"/>
    <property type="match status" value="1"/>
</dbReference>
<dbReference type="PROSITE" id="PS50294">
    <property type="entry name" value="WD_REPEATS_REGION"/>
    <property type="match status" value="3"/>
</dbReference>
<dbReference type="SMART" id="SM00320">
    <property type="entry name" value="WD40"/>
    <property type="match status" value="7"/>
</dbReference>
<keyword evidence="5" id="KW-0677">Repeat</keyword>
<evidence type="ECO:0000313" key="13">
    <source>
        <dbReference type="Proteomes" id="UP000184221"/>
    </source>
</evidence>
<dbReference type="Proteomes" id="UP000184221">
    <property type="component" value="Unassembled WGS sequence"/>
</dbReference>
<feature type="domain" description="Cytochrome c" evidence="11">
    <location>
        <begin position="325"/>
        <end position="427"/>
    </location>
</feature>
<dbReference type="InterPro" id="IPR015943">
    <property type="entry name" value="WD40/YVTN_repeat-like_dom_sf"/>
</dbReference>
<dbReference type="GO" id="GO:0009055">
    <property type="term" value="F:electron transfer activity"/>
    <property type="evidence" value="ECO:0007669"/>
    <property type="project" value="InterPro"/>
</dbReference>
<gene>
    <name evidence="12" type="ORF">SAMN05443551_0803</name>
</gene>
<keyword evidence="10" id="KW-0732">Signal</keyword>
<accession>A0A1M5N7Y4</accession>
<feature type="chain" id="PRO_5012409420" evidence="10">
    <location>
        <begin position="20"/>
        <end position="434"/>
    </location>
</feature>
<keyword evidence="3 9" id="KW-0349">Heme</keyword>
<dbReference type="InterPro" id="IPR001680">
    <property type="entry name" value="WD40_rpt"/>
</dbReference>
<dbReference type="InterPro" id="IPR036909">
    <property type="entry name" value="Cyt_c-like_dom_sf"/>
</dbReference>
<dbReference type="CDD" id="cd00200">
    <property type="entry name" value="WD40"/>
    <property type="match status" value="1"/>
</dbReference>
<evidence type="ECO:0000256" key="2">
    <source>
        <dbReference type="ARBA" id="ARBA00022574"/>
    </source>
</evidence>
<dbReference type="Pfam" id="PF00400">
    <property type="entry name" value="WD40"/>
    <property type="match status" value="5"/>
</dbReference>
<feature type="signal peptide" evidence="10">
    <location>
        <begin position="1"/>
        <end position="19"/>
    </location>
</feature>
<dbReference type="InterPro" id="IPR002327">
    <property type="entry name" value="Cyt_c_1A/1B"/>
</dbReference>
<proteinExistence type="predicted"/>
<dbReference type="Gene3D" id="1.10.760.10">
    <property type="entry name" value="Cytochrome c-like domain"/>
    <property type="match status" value="1"/>
</dbReference>
<dbReference type="SUPFAM" id="SSF50978">
    <property type="entry name" value="WD40 repeat-like"/>
    <property type="match status" value="1"/>
</dbReference>
<evidence type="ECO:0000256" key="10">
    <source>
        <dbReference type="SAM" id="SignalP"/>
    </source>
</evidence>
<dbReference type="AlphaFoldDB" id="A0A1M5N7Y4"/>
<keyword evidence="1" id="KW-0813">Transport</keyword>
<evidence type="ECO:0000256" key="5">
    <source>
        <dbReference type="ARBA" id="ARBA00022737"/>
    </source>
</evidence>
<dbReference type="PRINTS" id="PR00604">
    <property type="entry name" value="CYTCHRMECIAB"/>
</dbReference>
<feature type="repeat" description="WD" evidence="8">
    <location>
        <begin position="103"/>
        <end position="136"/>
    </location>
</feature>
<evidence type="ECO:0000256" key="9">
    <source>
        <dbReference type="PROSITE-ProRule" id="PRU00433"/>
    </source>
</evidence>
<evidence type="ECO:0000256" key="7">
    <source>
        <dbReference type="ARBA" id="ARBA00023004"/>
    </source>
</evidence>
<dbReference type="PANTHER" id="PTHR19879:SF9">
    <property type="entry name" value="TRANSCRIPTION INITIATION FACTOR TFIID SUBUNIT 5"/>
    <property type="match status" value="1"/>
</dbReference>
<dbReference type="EMBL" id="FQXC01000001">
    <property type="protein sequence ID" value="SHG85608.1"/>
    <property type="molecule type" value="Genomic_DNA"/>
</dbReference>
<organism evidence="12 13">
    <name type="scientific">Marivita hallyeonensis</name>
    <dbReference type="NCBI Taxonomy" id="996342"/>
    <lineage>
        <taxon>Bacteria</taxon>
        <taxon>Pseudomonadati</taxon>
        <taxon>Pseudomonadota</taxon>
        <taxon>Alphaproteobacteria</taxon>
        <taxon>Rhodobacterales</taxon>
        <taxon>Roseobacteraceae</taxon>
        <taxon>Marivita</taxon>
    </lineage>
</organism>
<dbReference type="InterPro" id="IPR009056">
    <property type="entry name" value="Cyt_c-like_dom"/>
</dbReference>
<evidence type="ECO:0000256" key="6">
    <source>
        <dbReference type="ARBA" id="ARBA00022982"/>
    </source>
</evidence>
<dbReference type="InterPro" id="IPR020472">
    <property type="entry name" value="WD40_PAC1"/>
</dbReference>
<dbReference type="GO" id="GO:0020037">
    <property type="term" value="F:heme binding"/>
    <property type="evidence" value="ECO:0007669"/>
    <property type="project" value="InterPro"/>
</dbReference>
<evidence type="ECO:0000313" key="12">
    <source>
        <dbReference type="EMBL" id="SHG85608.1"/>
    </source>
</evidence>
<name>A0A1M5N7Y4_9RHOB</name>
<sequence>MRGALLLGAAVLCASAAGADEFFTLKGHGGPVMGIAVSDSDQIATVSFDNAVGLWSGQAPVWFDGHEAAVNAVVFGPDGTLFSAGDDFSIRVWAPDGTEQAVWHGHKGKIVSLALSANAEWLASASWDGTVGLWSVAGGPPVFLEGHSGPVNDLAFTGDSAQLYSASADGSIRLWNISEQDEAIRVVEHGFGVNEIELNEAGGWLAYGAVDGGTRVLDVQSGEVLADLSLDRRPILAMTQSDVTDQLAVGDGEGYIMVVDTSEWRITRDFRATERGPVWALAFSNDGTNIHAGGLDARVYSWPVETMGEYDPMQTGTPDFLVRADEMPNGERQFMRKCSICHTLTPGSARRAGPSLYDVFGRQAGTVPDYSYSDALNGSTIIWDETTINALFDVGPDLYIPGTKMPVQRITGAQDREDLVTYLRKETAPKETTE</sequence>
<reference evidence="12 13" key="1">
    <citation type="submission" date="2016-11" db="EMBL/GenBank/DDBJ databases">
        <authorList>
            <person name="Jaros S."/>
            <person name="Januszkiewicz K."/>
            <person name="Wedrychowicz H."/>
        </authorList>
    </citation>
    <scope>NUCLEOTIDE SEQUENCE [LARGE SCALE GENOMIC DNA]</scope>
    <source>
        <strain evidence="12 13">DSM 29431</strain>
    </source>
</reference>
<dbReference type="PRINTS" id="PR00320">
    <property type="entry name" value="GPROTEINBRPT"/>
</dbReference>